<evidence type="ECO:0000313" key="2">
    <source>
        <dbReference type="EMBL" id="MCK8781722.1"/>
    </source>
</evidence>
<dbReference type="RefSeq" id="WP_118849072.1">
    <property type="nucleotide sequence ID" value="NZ_JALPRY010000019.1"/>
</dbReference>
<keyword evidence="1" id="KW-0732">Signal</keyword>
<protein>
    <submittedName>
        <fullName evidence="2">Uncharacterized protein</fullName>
    </submittedName>
</protein>
<name>A0ABT0IV10_9HYPH</name>
<reference evidence="2 3" key="1">
    <citation type="submission" date="2022-04" db="EMBL/GenBank/DDBJ databases">
        <title>Rhizobium coralii sp. nov., isolated from coral Turbinaria peltata.</title>
        <authorList>
            <person name="Sun H."/>
        </authorList>
    </citation>
    <scope>NUCLEOTIDE SEQUENCE [LARGE SCALE GENOMIC DNA]</scope>
    <source>
        <strain evidence="2 3">NTR19</strain>
    </source>
</reference>
<feature type="signal peptide" evidence="1">
    <location>
        <begin position="1"/>
        <end position="22"/>
    </location>
</feature>
<gene>
    <name evidence="2" type="ORF">M0654_17210</name>
</gene>
<organism evidence="2 3">
    <name type="scientific">Neorhizobium turbinariae</name>
    <dbReference type="NCBI Taxonomy" id="2937795"/>
    <lineage>
        <taxon>Bacteria</taxon>
        <taxon>Pseudomonadati</taxon>
        <taxon>Pseudomonadota</taxon>
        <taxon>Alphaproteobacteria</taxon>
        <taxon>Hyphomicrobiales</taxon>
        <taxon>Rhizobiaceae</taxon>
        <taxon>Rhizobium/Agrobacterium group</taxon>
        <taxon>Neorhizobium</taxon>
    </lineage>
</organism>
<dbReference type="EMBL" id="JALPRY010000019">
    <property type="protein sequence ID" value="MCK8781722.1"/>
    <property type="molecule type" value="Genomic_DNA"/>
</dbReference>
<feature type="chain" id="PRO_5045405277" evidence="1">
    <location>
        <begin position="23"/>
        <end position="69"/>
    </location>
</feature>
<keyword evidence="3" id="KW-1185">Reference proteome</keyword>
<evidence type="ECO:0000256" key="1">
    <source>
        <dbReference type="SAM" id="SignalP"/>
    </source>
</evidence>
<accession>A0ABT0IV10</accession>
<sequence length="69" mass="7323">MKTINSLLAAALLASVAGPALADEGDYYTGANERASVDHITTGSIENGDRHASVHFDRGDYYEGAKRPN</sequence>
<evidence type="ECO:0000313" key="3">
    <source>
        <dbReference type="Proteomes" id="UP001202827"/>
    </source>
</evidence>
<dbReference type="Proteomes" id="UP001202827">
    <property type="component" value="Unassembled WGS sequence"/>
</dbReference>
<proteinExistence type="predicted"/>
<comment type="caution">
    <text evidence="2">The sequence shown here is derived from an EMBL/GenBank/DDBJ whole genome shotgun (WGS) entry which is preliminary data.</text>
</comment>